<gene>
    <name evidence="9" type="ORF">HDA41_000170</name>
</gene>
<protein>
    <submittedName>
        <fullName evidence="9">DNA-binding SARP family transcriptional activator</fullName>
    </submittedName>
</protein>
<evidence type="ECO:0000256" key="6">
    <source>
        <dbReference type="PROSITE-ProRule" id="PRU01091"/>
    </source>
</evidence>
<dbReference type="SUPFAM" id="SSF48452">
    <property type="entry name" value="TPR-like"/>
    <property type="match status" value="1"/>
</dbReference>
<dbReference type="Pfam" id="PF00486">
    <property type="entry name" value="Trans_reg_C"/>
    <property type="match status" value="1"/>
</dbReference>
<dbReference type="InterPro" id="IPR051677">
    <property type="entry name" value="AfsR-DnrI-RedD_regulator"/>
</dbReference>
<comment type="caution">
    <text evidence="9">The sequence shown here is derived from an EMBL/GenBank/DDBJ whole genome shotgun (WGS) entry which is preliminary data.</text>
</comment>
<dbReference type="InterPro" id="IPR005158">
    <property type="entry name" value="BTAD"/>
</dbReference>
<keyword evidence="2" id="KW-0902">Two-component regulatory system</keyword>
<feature type="domain" description="OmpR/PhoB-type" evidence="8">
    <location>
        <begin position="1"/>
        <end position="101"/>
    </location>
</feature>
<evidence type="ECO:0000313" key="10">
    <source>
        <dbReference type="Proteomes" id="UP000590647"/>
    </source>
</evidence>
<dbReference type="InterPro" id="IPR016032">
    <property type="entry name" value="Sig_transdc_resp-reg_C-effctor"/>
</dbReference>
<name>A0A7W9LQC0_9ACTN</name>
<dbReference type="PANTHER" id="PTHR35807:SF1">
    <property type="entry name" value="TRANSCRIPTIONAL REGULATOR REDD"/>
    <property type="match status" value="1"/>
</dbReference>
<dbReference type="InterPro" id="IPR036388">
    <property type="entry name" value="WH-like_DNA-bd_sf"/>
</dbReference>
<dbReference type="GO" id="GO:0003677">
    <property type="term" value="F:DNA binding"/>
    <property type="evidence" value="ECO:0007669"/>
    <property type="project" value="UniProtKB-UniRule"/>
</dbReference>
<dbReference type="AlphaFoldDB" id="A0A7W9LQC0"/>
<dbReference type="InterPro" id="IPR001867">
    <property type="entry name" value="OmpR/PhoB-type_DNA-bd"/>
</dbReference>
<evidence type="ECO:0000313" key="9">
    <source>
        <dbReference type="EMBL" id="MBB5792206.1"/>
    </source>
</evidence>
<dbReference type="Pfam" id="PF03704">
    <property type="entry name" value="BTAD"/>
    <property type="match status" value="1"/>
</dbReference>
<keyword evidence="4 6" id="KW-0238">DNA-binding</keyword>
<dbReference type="Proteomes" id="UP000590647">
    <property type="component" value="Unassembled WGS sequence"/>
</dbReference>
<dbReference type="SMART" id="SM01043">
    <property type="entry name" value="BTAD"/>
    <property type="match status" value="1"/>
</dbReference>
<comment type="similarity">
    <text evidence="1">Belongs to the AfsR/DnrI/RedD regulatory family.</text>
</comment>
<dbReference type="GO" id="GO:0006355">
    <property type="term" value="P:regulation of DNA-templated transcription"/>
    <property type="evidence" value="ECO:0007669"/>
    <property type="project" value="InterPro"/>
</dbReference>
<dbReference type="PROSITE" id="PS51755">
    <property type="entry name" value="OMPR_PHOB"/>
    <property type="match status" value="1"/>
</dbReference>
<feature type="region of interest" description="Disordered" evidence="7">
    <location>
        <begin position="254"/>
        <end position="280"/>
    </location>
</feature>
<dbReference type="Gene3D" id="1.10.10.10">
    <property type="entry name" value="Winged helix-like DNA-binding domain superfamily/Winged helix DNA-binding domain"/>
    <property type="match status" value="1"/>
</dbReference>
<dbReference type="SMART" id="SM00862">
    <property type="entry name" value="Trans_reg_C"/>
    <property type="match status" value="1"/>
</dbReference>
<dbReference type="PANTHER" id="PTHR35807">
    <property type="entry name" value="TRANSCRIPTIONAL REGULATOR REDD-RELATED"/>
    <property type="match status" value="1"/>
</dbReference>
<sequence>MMDITVLGPFNATYRQQSSFVPSATKPRQVLALLALQADRVVTVPNLMEEIWGEQLPRSAATTLQTYILQLRRKLSAALECDAVDAKDVLVTRHGGYLLRAQPGRVDAQEFEKLAASGGSALEAGDDSTASRLLSQALGLWGGPALVDVKVGPVLELDVVRLEEKRMTVLGQRIDADLRLGRHGELVPELSVLTTRHPMHETFCAQLMTALYRSGGSWRALDVYQRLRSALVTELGLEPSQRLKRLHQAVLSGEEIPDHRGSAPSHGRTAARLSSRPTAA</sequence>
<dbReference type="Gene3D" id="1.25.40.10">
    <property type="entry name" value="Tetratricopeptide repeat domain"/>
    <property type="match status" value="1"/>
</dbReference>
<evidence type="ECO:0000256" key="5">
    <source>
        <dbReference type="ARBA" id="ARBA00023163"/>
    </source>
</evidence>
<evidence type="ECO:0000256" key="4">
    <source>
        <dbReference type="ARBA" id="ARBA00023125"/>
    </source>
</evidence>
<keyword evidence="5" id="KW-0804">Transcription</keyword>
<dbReference type="SUPFAM" id="SSF46894">
    <property type="entry name" value="C-terminal effector domain of the bipartite response regulators"/>
    <property type="match status" value="1"/>
</dbReference>
<reference evidence="9 10" key="1">
    <citation type="submission" date="2020-08" db="EMBL/GenBank/DDBJ databases">
        <title>Sequencing the genomes of 1000 actinobacteria strains.</title>
        <authorList>
            <person name="Klenk H.-P."/>
        </authorList>
    </citation>
    <scope>NUCLEOTIDE SEQUENCE [LARGE SCALE GENOMIC DNA]</scope>
    <source>
        <strain evidence="9 10">DSM 40084</strain>
    </source>
</reference>
<evidence type="ECO:0000256" key="1">
    <source>
        <dbReference type="ARBA" id="ARBA00005820"/>
    </source>
</evidence>
<feature type="DNA-binding region" description="OmpR/PhoB-type" evidence="6">
    <location>
        <begin position="1"/>
        <end position="101"/>
    </location>
</feature>
<dbReference type="EMBL" id="JACHNE010000001">
    <property type="protein sequence ID" value="MBB5792206.1"/>
    <property type="molecule type" value="Genomic_DNA"/>
</dbReference>
<accession>A0A7W9LQC0</accession>
<proteinExistence type="inferred from homology"/>
<dbReference type="CDD" id="cd15831">
    <property type="entry name" value="BTAD"/>
    <property type="match status" value="1"/>
</dbReference>
<organism evidence="9 10">
    <name type="scientific">Streptomyces caelestis</name>
    <dbReference type="NCBI Taxonomy" id="36816"/>
    <lineage>
        <taxon>Bacteria</taxon>
        <taxon>Bacillati</taxon>
        <taxon>Actinomycetota</taxon>
        <taxon>Actinomycetes</taxon>
        <taxon>Kitasatosporales</taxon>
        <taxon>Streptomycetaceae</taxon>
        <taxon>Streptomyces</taxon>
    </lineage>
</organism>
<evidence type="ECO:0000259" key="8">
    <source>
        <dbReference type="PROSITE" id="PS51755"/>
    </source>
</evidence>
<keyword evidence="10" id="KW-1185">Reference proteome</keyword>
<keyword evidence="3" id="KW-0805">Transcription regulation</keyword>
<dbReference type="GO" id="GO:0000160">
    <property type="term" value="P:phosphorelay signal transduction system"/>
    <property type="evidence" value="ECO:0007669"/>
    <property type="project" value="UniProtKB-KW"/>
</dbReference>
<evidence type="ECO:0000256" key="7">
    <source>
        <dbReference type="SAM" id="MobiDB-lite"/>
    </source>
</evidence>
<dbReference type="InterPro" id="IPR011990">
    <property type="entry name" value="TPR-like_helical_dom_sf"/>
</dbReference>
<evidence type="ECO:0000256" key="2">
    <source>
        <dbReference type="ARBA" id="ARBA00023012"/>
    </source>
</evidence>
<evidence type="ECO:0000256" key="3">
    <source>
        <dbReference type="ARBA" id="ARBA00023015"/>
    </source>
</evidence>